<dbReference type="EMBL" id="DS670927">
    <property type="protein sequence ID" value="EEC03565.1"/>
    <property type="molecule type" value="Genomic_DNA"/>
</dbReference>
<dbReference type="InterPro" id="IPR027417">
    <property type="entry name" value="P-loop_NTPase"/>
</dbReference>
<dbReference type="GO" id="GO:0004304">
    <property type="term" value="F:estrone sulfotransferase activity"/>
    <property type="evidence" value="ECO:0007669"/>
    <property type="project" value="UniProtKB-EC"/>
</dbReference>
<comment type="similarity">
    <text evidence="1">Belongs to the sulfotransferase 1 family.</text>
</comment>
<proteinExistence type="evidence at protein level"/>
<feature type="non-terminal residue" evidence="4">
    <location>
        <position position="298"/>
    </location>
</feature>
<dbReference type="AlphaFoldDB" id="B7PAE3"/>
<dbReference type="HOGENOM" id="CLU_027239_1_1_1"/>
<evidence type="ECO:0000256" key="2">
    <source>
        <dbReference type="ARBA" id="ARBA00022679"/>
    </source>
</evidence>
<evidence type="ECO:0000313" key="4">
    <source>
        <dbReference type="EMBL" id="EEC03565.1"/>
    </source>
</evidence>
<evidence type="ECO:0000313" key="6">
    <source>
        <dbReference type="Proteomes" id="UP000001555"/>
    </source>
</evidence>
<sequence>VGLGKKLFSTVLFGGTLATALYLKRRRRNEQSELFKDCVMLPRDENYAPNLYLYNYRGYVFPAMVIKSLPKVQTLKARPDDVFVVSFPKTGTTWVQEIVYLISTNLDFRSAAARNLEQRFPFLEYCYPGVSSIEKLPNARLIKSHLPHSLLPESVHTENPKSQVIHCCLGITNGMLKAFRLAYTCQTDCAYNCELINWTKLFCAVAYGPIWKHYLEWWEHRNDPNVLVVSYEELHKDVCNVIQRIALFLERPLRDDEVNAIAEHCRFTSMAANNAVNYEHWKKLGFVNLAEGDFMRKG</sequence>
<dbReference type="VEuPathDB" id="VectorBase:ISCW017005"/>
<dbReference type="InterPro" id="IPR000863">
    <property type="entry name" value="Sulfotransferase_dom"/>
</dbReference>
<feature type="domain" description="Sulfotransferase" evidence="3">
    <location>
        <begin position="79"/>
        <end position="298"/>
    </location>
</feature>
<keyword evidence="7" id="KW-1267">Proteomics identification</keyword>
<dbReference type="VEuPathDB" id="VectorBase:ISCI017005"/>
<dbReference type="EC" id="2.8.2.4" evidence="4"/>
<protein>
    <submittedName>
        <fullName evidence="4 5">Sulfotransferase, putative</fullName>
        <ecNumber evidence="4">2.8.2.4</ecNumber>
    </submittedName>
</protein>
<dbReference type="GO" id="GO:0008146">
    <property type="term" value="F:sulfotransferase activity"/>
    <property type="evidence" value="ECO:0000318"/>
    <property type="project" value="GO_Central"/>
</dbReference>
<evidence type="ECO:0000259" key="3">
    <source>
        <dbReference type="Pfam" id="PF00685"/>
    </source>
</evidence>
<dbReference type="EMBL" id="ABJB011121231">
    <property type="status" value="NOT_ANNOTATED_CDS"/>
    <property type="molecule type" value="Genomic_DNA"/>
</dbReference>
<evidence type="ECO:0000256" key="1">
    <source>
        <dbReference type="ARBA" id="ARBA00005771"/>
    </source>
</evidence>
<dbReference type="Pfam" id="PF00685">
    <property type="entry name" value="Sulfotransfer_1"/>
    <property type="match status" value="1"/>
</dbReference>
<dbReference type="SUPFAM" id="SSF52540">
    <property type="entry name" value="P-loop containing nucleoside triphosphate hydrolases"/>
    <property type="match status" value="1"/>
</dbReference>
<keyword evidence="2 4" id="KW-0808">Transferase</keyword>
<reference evidence="5" key="2">
    <citation type="submission" date="2020-05" db="UniProtKB">
        <authorList>
            <consortium name="EnsemblMetazoa"/>
        </authorList>
    </citation>
    <scope>IDENTIFICATION</scope>
    <source>
        <strain evidence="5">wikel</strain>
    </source>
</reference>
<dbReference type="Proteomes" id="UP000001555">
    <property type="component" value="Unassembled WGS sequence"/>
</dbReference>
<evidence type="ECO:0007829" key="7">
    <source>
        <dbReference type="PeptideAtlas" id="B7PAE3"/>
    </source>
</evidence>
<dbReference type="VEuPathDB" id="VectorBase:ISCP_035320"/>
<evidence type="ECO:0000313" key="5">
    <source>
        <dbReference type="EnsemblMetazoa" id="ISCW017005-PA"/>
    </source>
</evidence>
<dbReference type="EnsemblMetazoa" id="ISCW017005-RA">
    <property type="protein sequence ID" value="ISCW017005-PA"/>
    <property type="gene ID" value="ISCW017005"/>
</dbReference>
<dbReference type="PaxDb" id="6945-B7PAE3"/>
<dbReference type="Gene3D" id="3.40.50.300">
    <property type="entry name" value="P-loop containing nucleotide triphosphate hydrolases"/>
    <property type="match status" value="1"/>
</dbReference>
<feature type="non-terminal residue" evidence="4">
    <location>
        <position position="1"/>
    </location>
</feature>
<dbReference type="GO" id="GO:0005737">
    <property type="term" value="C:cytoplasm"/>
    <property type="evidence" value="ECO:0000318"/>
    <property type="project" value="GO_Central"/>
</dbReference>
<gene>
    <name evidence="4" type="ORF">IscW_ISCW017005</name>
</gene>
<name>B7PAE3_IXOSC</name>
<dbReference type="GO" id="GO:0051923">
    <property type="term" value="P:sulfation"/>
    <property type="evidence" value="ECO:0000318"/>
    <property type="project" value="GO_Central"/>
</dbReference>
<accession>B7PAE3</accession>
<dbReference type="PANTHER" id="PTHR11783">
    <property type="entry name" value="SULFOTRANSFERASE SULT"/>
    <property type="match status" value="1"/>
</dbReference>
<keyword evidence="6" id="KW-1185">Reference proteome</keyword>
<dbReference type="OrthoDB" id="205623at2759"/>
<reference evidence="4 6" key="1">
    <citation type="submission" date="2008-03" db="EMBL/GenBank/DDBJ databases">
        <title>Annotation of Ixodes scapularis.</title>
        <authorList>
            <consortium name="Ixodes scapularis Genome Project Consortium"/>
            <person name="Caler E."/>
            <person name="Hannick L.I."/>
            <person name="Bidwell S."/>
            <person name="Joardar V."/>
            <person name="Thiagarajan M."/>
            <person name="Amedeo P."/>
            <person name="Galinsky K.J."/>
            <person name="Schobel S."/>
            <person name="Inman J."/>
            <person name="Hostetler J."/>
            <person name="Miller J."/>
            <person name="Hammond M."/>
            <person name="Megy K."/>
            <person name="Lawson D."/>
            <person name="Kodira C."/>
            <person name="Sutton G."/>
            <person name="Meyer J."/>
            <person name="Hill C.A."/>
            <person name="Birren B."/>
            <person name="Nene V."/>
            <person name="Collins F."/>
            <person name="Alarcon-Chaidez F."/>
            <person name="Wikel S."/>
            <person name="Strausberg R."/>
        </authorList>
    </citation>
    <scope>NUCLEOTIDE SEQUENCE [LARGE SCALE GENOMIC DNA]</scope>
    <source>
        <strain evidence="6">Wikel</strain>
        <strain evidence="4">Wikel colony</strain>
    </source>
</reference>
<organism>
    <name type="scientific">Ixodes scapularis</name>
    <name type="common">Black-legged tick</name>
    <name type="synonym">Deer tick</name>
    <dbReference type="NCBI Taxonomy" id="6945"/>
    <lineage>
        <taxon>Eukaryota</taxon>
        <taxon>Metazoa</taxon>
        <taxon>Ecdysozoa</taxon>
        <taxon>Arthropoda</taxon>
        <taxon>Chelicerata</taxon>
        <taxon>Arachnida</taxon>
        <taxon>Acari</taxon>
        <taxon>Parasitiformes</taxon>
        <taxon>Ixodida</taxon>
        <taxon>Ixodoidea</taxon>
        <taxon>Ixodidae</taxon>
        <taxon>Ixodinae</taxon>
        <taxon>Ixodes</taxon>
    </lineage>
</organism>
<dbReference type="STRING" id="6945.B7PAE3"/>